<accession>A0A1H8KZG9</accession>
<evidence type="ECO:0000313" key="1">
    <source>
        <dbReference type="EMBL" id="SEN98285.1"/>
    </source>
</evidence>
<dbReference type="InterPro" id="IPR007434">
    <property type="entry name" value="FemAB-like"/>
</dbReference>
<protein>
    <submittedName>
        <fullName evidence="1">Uncharacterized protein</fullName>
    </submittedName>
</protein>
<evidence type="ECO:0000313" key="2">
    <source>
        <dbReference type="Proteomes" id="UP000183898"/>
    </source>
</evidence>
<dbReference type="PANTHER" id="PTHR47017:SF1">
    <property type="entry name" value="ACYL-COA"/>
    <property type="match status" value="1"/>
</dbReference>
<organism evidence="1 2">
    <name type="scientific">Nitrosospira multiformis</name>
    <dbReference type="NCBI Taxonomy" id="1231"/>
    <lineage>
        <taxon>Bacteria</taxon>
        <taxon>Pseudomonadati</taxon>
        <taxon>Pseudomonadota</taxon>
        <taxon>Betaproteobacteria</taxon>
        <taxon>Nitrosomonadales</taxon>
        <taxon>Nitrosomonadaceae</taxon>
        <taxon>Nitrosospira</taxon>
    </lineage>
</organism>
<reference evidence="1 2" key="1">
    <citation type="submission" date="2016-10" db="EMBL/GenBank/DDBJ databases">
        <authorList>
            <person name="de Groot N.N."/>
        </authorList>
    </citation>
    <scope>NUCLEOTIDE SEQUENCE [LARGE SCALE GENOMIC DNA]</scope>
    <source>
        <strain evidence="1 2">Nl18</strain>
    </source>
</reference>
<sequence length="405" mass="46834">MIPERTPGTRPPRKKRLRIDKLEIKVTDSPEHISAPAWNALTGDDPFLRHEFFSALHEAGCASKRTGWSPRFVTLWEGGILQGAMPLYLKNHSYGEYVFDWAWANAYERAGHDYYPKLLSAIPFSPVTGKRLLAQTPEHRALLISTALAIVRKGNAGAGISSLHCLFPLEHEAREMERAGMMLRCGVQFHWKNRPGRGYENFEDFLGGMSYSKRKKIRQERRKVQDQGIHFEWLSGNDMDEDRWNFFIDCYNNTYREHHSRPYLNLEFFVRLGKSMPENILLILALRNKKPLGVAFNIHNSHTLYGRYWGAREFVPGLHFETCYYQAIQYCIVNGLSLFEGGAQGEHKLARGFLPVRTWSAHWLVHSEFAAAIGSYLERETRDIDRYIHALEDSAPFRKDARESE</sequence>
<dbReference type="AlphaFoldDB" id="A0A1H8KZG9"/>
<dbReference type="InterPro" id="IPR016181">
    <property type="entry name" value="Acyl_CoA_acyltransferase"/>
</dbReference>
<dbReference type="Gene3D" id="3.40.630.30">
    <property type="match status" value="1"/>
</dbReference>
<dbReference type="SUPFAM" id="SSF55729">
    <property type="entry name" value="Acyl-CoA N-acyltransferases (Nat)"/>
    <property type="match status" value="1"/>
</dbReference>
<name>A0A1H8KZG9_9PROT</name>
<proteinExistence type="predicted"/>
<dbReference type="Pfam" id="PF04339">
    <property type="entry name" value="FemAB_like"/>
    <property type="match status" value="1"/>
</dbReference>
<dbReference type="EMBL" id="FOCT01000009">
    <property type="protein sequence ID" value="SEN98285.1"/>
    <property type="molecule type" value="Genomic_DNA"/>
</dbReference>
<dbReference type="PANTHER" id="PTHR47017">
    <property type="entry name" value="ACYL-COA"/>
    <property type="match status" value="1"/>
</dbReference>
<gene>
    <name evidence="1" type="ORF">SAMN05216404_109127</name>
</gene>
<dbReference type="Proteomes" id="UP000183898">
    <property type="component" value="Unassembled WGS sequence"/>
</dbReference>